<reference evidence="5" key="2">
    <citation type="submission" date="2015-08" db="UniProtKB">
        <authorList>
            <consortium name="WormBaseParasite"/>
        </authorList>
    </citation>
    <scope>IDENTIFICATION</scope>
</reference>
<dbReference type="WBParaSite" id="SVE_1675200.1">
    <property type="protein sequence ID" value="SVE_1675200.1"/>
    <property type="gene ID" value="SVE_1675200"/>
</dbReference>
<dbReference type="InterPro" id="IPR011009">
    <property type="entry name" value="Kinase-like_dom_sf"/>
</dbReference>
<dbReference type="STRING" id="75913.A0A0K0FWG2"/>
<accession>A0A0K0FWG2</accession>
<proteinExistence type="predicted"/>
<evidence type="ECO:0000256" key="1">
    <source>
        <dbReference type="ARBA" id="ARBA00022741"/>
    </source>
</evidence>
<dbReference type="AlphaFoldDB" id="A0A0K0FWG2"/>
<keyword evidence="4" id="KW-1185">Reference proteome</keyword>
<dbReference type="GO" id="GO:0005524">
    <property type="term" value="F:ATP binding"/>
    <property type="evidence" value="ECO:0007669"/>
    <property type="project" value="UniProtKB-KW"/>
</dbReference>
<feature type="domain" description="Protein kinase" evidence="3">
    <location>
        <begin position="205"/>
        <end position="481"/>
    </location>
</feature>
<dbReference type="GO" id="GO:0004672">
    <property type="term" value="F:protein kinase activity"/>
    <property type="evidence" value="ECO:0007669"/>
    <property type="project" value="InterPro"/>
</dbReference>
<evidence type="ECO:0000256" key="2">
    <source>
        <dbReference type="ARBA" id="ARBA00022840"/>
    </source>
</evidence>
<dbReference type="Gene3D" id="1.10.510.10">
    <property type="entry name" value="Transferase(Phosphotransferase) domain 1"/>
    <property type="match status" value="1"/>
</dbReference>
<protein>
    <submittedName>
        <fullName evidence="5">Protein kinase domain-containing protein</fullName>
    </submittedName>
</protein>
<dbReference type="Pfam" id="PF07714">
    <property type="entry name" value="PK_Tyr_Ser-Thr"/>
    <property type="match status" value="1"/>
</dbReference>
<dbReference type="SUPFAM" id="SSF56112">
    <property type="entry name" value="Protein kinase-like (PK-like)"/>
    <property type="match status" value="1"/>
</dbReference>
<evidence type="ECO:0000313" key="5">
    <source>
        <dbReference type="WBParaSite" id="SVE_1675200.1"/>
    </source>
</evidence>
<keyword evidence="1" id="KW-0547">Nucleotide-binding</keyword>
<evidence type="ECO:0000313" key="4">
    <source>
        <dbReference type="Proteomes" id="UP000035680"/>
    </source>
</evidence>
<dbReference type="Proteomes" id="UP000035680">
    <property type="component" value="Unassembled WGS sequence"/>
</dbReference>
<keyword evidence="2" id="KW-0067">ATP-binding</keyword>
<organism evidence="4 5">
    <name type="scientific">Strongyloides venezuelensis</name>
    <name type="common">Threadworm</name>
    <dbReference type="NCBI Taxonomy" id="75913"/>
    <lineage>
        <taxon>Eukaryota</taxon>
        <taxon>Metazoa</taxon>
        <taxon>Ecdysozoa</taxon>
        <taxon>Nematoda</taxon>
        <taxon>Chromadorea</taxon>
        <taxon>Rhabditida</taxon>
        <taxon>Tylenchina</taxon>
        <taxon>Panagrolaimomorpha</taxon>
        <taxon>Strongyloidoidea</taxon>
        <taxon>Strongyloididae</taxon>
        <taxon>Strongyloides</taxon>
    </lineage>
</organism>
<reference evidence="4" key="1">
    <citation type="submission" date="2014-07" db="EMBL/GenBank/DDBJ databases">
        <authorList>
            <person name="Martin A.A"/>
            <person name="De Silva N."/>
        </authorList>
    </citation>
    <scope>NUCLEOTIDE SEQUENCE</scope>
</reference>
<name>A0A0K0FWG2_STRVS</name>
<sequence length="481" mass="56492">MIYFTIMESLTNFVCDLFHINHKNRDDDNENIQVWPRTLSLSPLEHIYGLVWMPKNVNTYERELLYSIHSLPFYFGSLLEDDDVQVQLLVNCGDCFLTNPPQTTYNTPPTSSLLSRIKFINARRSYYTFSHYILTALGTNDIILKANIIFKRNTFVLEKLPDIDIHTFIAENNLNTISKPWFIEKKQIISGRGIKQAQPFLLSIDERRRYFRLGIFERKVLCLDSRRKIPVSVLSLEAYDREFQKKLINEANLLRNFGNIHIEKLWGLCCDDGECMIVLEEVVYGSLVPYLRTGNRNEGQLINFCYQISEGLRYLEDHDFILYHFNIYYLYITYNYTIKISLIGSSKEELIMRSPKELYEYEEAVVWLPPECFERNGTFNFLSLSYIFGNVVWSIFNNGMNPIFDMSKENRKSTTSLGGSKNFTFSSKGCIKKNYLRKLGMFQTSIPRNIIKNVLFKCWDVNINNRPNFAILCKEIKKLQM</sequence>
<dbReference type="PROSITE" id="PS50011">
    <property type="entry name" value="PROTEIN_KINASE_DOM"/>
    <property type="match status" value="1"/>
</dbReference>
<dbReference type="InterPro" id="IPR050198">
    <property type="entry name" value="Non-receptor_tyrosine_kinases"/>
</dbReference>
<evidence type="ECO:0000259" key="3">
    <source>
        <dbReference type="PROSITE" id="PS50011"/>
    </source>
</evidence>
<dbReference type="PANTHER" id="PTHR24418">
    <property type="entry name" value="TYROSINE-PROTEIN KINASE"/>
    <property type="match status" value="1"/>
</dbReference>
<dbReference type="InterPro" id="IPR001245">
    <property type="entry name" value="Ser-Thr/Tyr_kinase_cat_dom"/>
</dbReference>
<dbReference type="InterPro" id="IPR000719">
    <property type="entry name" value="Prot_kinase_dom"/>
</dbReference>